<reference evidence="1" key="1">
    <citation type="journal article" date="2015" name="Nature">
        <title>Complex archaea that bridge the gap between prokaryotes and eukaryotes.</title>
        <authorList>
            <person name="Spang A."/>
            <person name="Saw J.H."/>
            <person name="Jorgensen S.L."/>
            <person name="Zaremba-Niedzwiedzka K."/>
            <person name="Martijn J."/>
            <person name="Lind A.E."/>
            <person name="van Eijk R."/>
            <person name="Schleper C."/>
            <person name="Guy L."/>
            <person name="Ettema T.J."/>
        </authorList>
    </citation>
    <scope>NUCLEOTIDE SEQUENCE</scope>
</reference>
<evidence type="ECO:0000313" key="1">
    <source>
        <dbReference type="EMBL" id="KKM03690.1"/>
    </source>
</evidence>
<accession>A0A0F9GY07</accession>
<proteinExistence type="predicted"/>
<name>A0A0F9GY07_9ZZZZ</name>
<sequence>MVVKRIPKMPPDTVTPATTKPRKKTFVVEDWITNDGQRIILYADTGMGKTSLALLAPNPVFIGTDEGGADFYHPETGEIIKRVPNIENFGDIRAAIQQPGLFDAYETVVLDTITIMQDWAIDHVVRTIPTEKGGIVNNILGYGYNKGWNHLYDVMKLLLVDLERLIHQDKNVIIIAQAAIHNVPNPDGENFIRTGLRLHVDKNADTESLYCEWADHLLKIAYSEAKAKEGKITGTTDRAIFTQPKLHFRAKTRPLPKPIPAVVEFTDKADDAIWQWIFQGDE</sequence>
<comment type="caution">
    <text evidence="1">The sequence shown here is derived from an EMBL/GenBank/DDBJ whole genome shotgun (WGS) entry which is preliminary data.</text>
</comment>
<dbReference type="EMBL" id="LAZR01016626">
    <property type="protein sequence ID" value="KKM03690.1"/>
    <property type="molecule type" value="Genomic_DNA"/>
</dbReference>
<organism evidence="1">
    <name type="scientific">marine sediment metagenome</name>
    <dbReference type="NCBI Taxonomy" id="412755"/>
    <lineage>
        <taxon>unclassified sequences</taxon>
        <taxon>metagenomes</taxon>
        <taxon>ecological metagenomes</taxon>
    </lineage>
</organism>
<dbReference type="AlphaFoldDB" id="A0A0F9GY07"/>
<gene>
    <name evidence="1" type="ORF">LCGC14_1771920</name>
</gene>
<dbReference type="Pfam" id="PF13479">
    <property type="entry name" value="AAA_24"/>
    <property type="match status" value="1"/>
</dbReference>
<protein>
    <submittedName>
        <fullName evidence="1">Uncharacterized protein</fullName>
    </submittedName>
</protein>